<dbReference type="InterPro" id="IPR000253">
    <property type="entry name" value="FHA_dom"/>
</dbReference>
<sequence length="77" mass="8560">MRYVFAPGRDAIVAYGDWCDIPLDRLGFAAPPPPIPQPDVLLRFAETRWVAIDRSRGGIFVDGSRVPTVDILSLIHI</sequence>
<name>A0A2K4YDW5_9MYCO</name>
<dbReference type="GO" id="GO:0005524">
    <property type="term" value="F:ATP binding"/>
    <property type="evidence" value="ECO:0007669"/>
    <property type="project" value="UniProtKB-KW"/>
</dbReference>
<comment type="caution">
    <text evidence="2">The sequence shown here is derived from an EMBL/GenBank/DDBJ whole genome shotgun (WGS) entry which is preliminary data.</text>
</comment>
<proteinExistence type="predicted"/>
<evidence type="ECO:0000259" key="1">
    <source>
        <dbReference type="PROSITE" id="PS50006"/>
    </source>
</evidence>
<dbReference type="PROSITE" id="PS50006">
    <property type="entry name" value="FHA_DOMAIN"/>
    <property type="match status" value="1"/>
</dbReference>
<keyword evidence="2" id="KW-0067">ATP-binding</keyword>
<evidence type="ECO:0000313" key="2">
    <source>
        <dbReference type="EMBL" id="SOX54971.1"/>
    </source>
</evidence>
<protein>
    <submittedName>
        <fullName evidence="2">ABC transporter ATP-binding protein</fullName>
    </submittedName>
</protein>
<organism evidence="2 3">
    <name type="scientific">Mycobacterium ahvazicum</name>
    <dbReference type="NCBI Taxonomy" id="1964395"/>
    <lineage>
        <taxon>Bacteria</taxon>
        <taxon>Bacillati</taxon>
        <taxon>Actinomycetota</taxon>
        <taxon>Actinomycetes</taxon>
        <taxon>Mycobacteriales</taxon>
        <taxon>Mycobacteriaceae</taxon>
        <taxon>Mycobacterium</taxon>
        <taxon>Mycobacterium simiae complex</taxon>
    </lineage>
</organism>
<dbReference type="AlphaFoldDB" id="A0A2K4YDW5"/>
<dbReference type="EMBL" id="FXEG02000003">
    <property type="protein sequence ID" value="SOX54971.1"/>
    <property type="molecule type" value="Genomic_DNA"/>
</dbReference>
<keyword evidence="2" id="KW-0547">Nucleotide-binding</keyword>
<evidence type="ECO:0000313" key="3">
    <source>
        <dbReference type="Proteomes" id="UP000236318"/>
    </source>
</evidence>
<accession>A0A2K4YDW5</accession>
<reference evidence="2" key="1">
    <citation type="submission" date="2018-01" db="EMBL/GenBank/DDBJ databases">
        <authorList>
            <consortium name="Urmite Genomes"/>
        </authorList>
    </citation>
    <scope>NUCLEOTIDE SEQUENCE [LARGE SCALE GENOMIC DNA]</scope>
    <source>
        <strain evidence="2">AFP003</strain>
    </source>
</reference>
<feature type="domain" description="FHA" evidence="1">
    <location>
        <begin position="5"/>
        <end position="66"/>
    </location>
</feature>
<keyword evidence="3" id="KW-1185">Reference proteome</keyword>
<gene>
    <name evidence="2" type="ORF">MAAFP003_3652</name>
</gene>
<dbReference type="Proteomes" id="UP000236318">
    <property type="component" value="Unassembled WGS sequence"/>
</dbReference>